<dbReference type="Proteomes" id="UP000011518">
    <property type="component" value="Unassembled WGS sequence"/>
</dbReference>
<dbReference type="FunFam" id="1.10.10.1210:FF:000001">
    <property type="entry name" value="melanoma-associated antigen D1"/>
    <property type="match status" value="1"/>
</dbReference>
<dbReference type="PROSITE" id="PS50838">
    <property type="entry name" value="MAGE"/>
    <property type="match status" value="1"/>
</dbReference>
<dbReference type="FunCoup" id="L8YDZ5">
    <property type="interactions" value="86"/>
</dbReference>
<evidence type="ECO:0000313" key="4">
    <source>
        <dbReference type="Proteomes" id="UP000011518"/>
    </source>
</evidence>
<name>L8YDZ5_TUPCH</name>
<dbReference type="InterPro" id="IPR041899">
    <property type="entry name" value="MAGE_WH2"/>
</dbReference>
<dbReference type="GO" id="GO:0000122">
    <property type="term" value="P:negative regulation of transcription by RNA polymerase II"/>
    <property type="evidence" value="ECO:0007669"/>
    <property type="project" value="TreeGrafter"/>
</dbReference>
<dbReference type="PANTHER" id="PTHR11736:SF153">
    <property type="entry name" value="MELANOMA-ASSOCIATED ANTIGEN 10"/>
    <property type="match status" value="1"/>
</dbReference>
<evidence type="ECO:0000256" key="1">
    <source>
        <dbReference type="SAM" id="MobiDB-lite"/>
    </source>
</evidence>
<dbReference type="InterPro" id="IPR041898">
    <property type="entry name" value="MAGE_WH1"/>
</dbReference>
<dbReference type="EMBL" id="KB362123">
    <property type="protein sequence ID" value="ELV13319.1"/>
    <property type="molecule type" value="Genomic_DNA"/>
</dbReference>
<evidence type="ECO:0000259" key="2">
    <source>
        <dbReference type="PROSITE" id="PS50838"/>
    </source>
</evidence>
<dbReference type="GO" id="GO:0005634">
    <property type="term" value="C:nucleus"/>
    <property type="evidence" value="ECO:0007669"/>
    <property type="project" value="TreeGrafter"/>
</dbReference>
<feature type="region of interest" description="Disordered" evidence="1">
    <location>
        <begin position="1"/>
        <end position="30"/>
    </location>
</feature>
<gene>
    <name evidence="3" type="ORF">TREES_T100008083</name>
</gene>
<dbReference type="InParanoid" id="L8YDZ5"/>
<dbReference type="Gene3D" id="1.10.10.1200">
    <property type="entry name" value="MAGE homology domain, winged helix WH1 motif"/>
    <property type="match status" value="1"/>
</dbReference>
<reference evidence="4" key="2">
    <citation type="journal article" date="2013" name="Nat. Commun.">
        <title>Genome of the Chinese tree shrew.</title>
        <authorList>
            <person name="Fan Y."/>
            <person name="Huang Z.Y."/>
            <person name="Cao C.C."/>
            <person name="Chen C.S."/>
            <person name="Chen Y.X."/>
            <person name="Fan D.D."/>
            <person name="He J."/>
            <person name="Hou H.L."/>
            <person name="Hu L."/>
            <person name="Hu X.T."/>
            <person name="Jiang X.T."/>
            <person name="Lai R."/>
            <person name="Lang Y.S."/>
            <person name="Liang B."/>
            <person name="Liao S.G."/>
            <person name="Mu D."/>
            <person name="Ma Y.Y."/>
            <person name="Niu Y.Y."/>
            <person name="Sun X.Q."/>
            <person name="Xia J.Q."/>
            <person name="Xiao J."/>
            <person name="Xiong Z.Q."/>
            <person name="Xu L."/>
            <person name="Yang L."/>
            <person name="Zhang Y."/>
            <person name="Zhao W."/>
            <person name="Zhao X.D."/>
            <person name="Zheng Y.T."/>
            <person name="Zhou J.M."/>
            <person name="Zhu Y.B."/>
            <person name="Zhang G.J."/>
            <person name="Wang J."/>
            <person name="Yao Y.G."/>
        </authorList>
    </citation>
    <scope>NUCLEOTIDE SEQUENCE [LARGE SCALE GENOMIC DNA]</scope>
</reference>
<dbReference type="Gene3D" id="1.10.10.1210">
    <property type="entry name" value="MAGE homology domain, winged helix WH2 motif"/>
    <property type="match status" value="1"/>
</dbReference>
<dbReference type="FunFam" id="1.10.10.1200:FF:000007">
    <property type="entry name" value="Melanoma-associated antigen C2"/>
    <property type="match status" value="1"/>
</dbReference>
<dbReference type="InterPro" id="IPR002190">
    <property type="entry name" value="MHD_dom"/>
</dbReference>
<dbReference type="InterPro" id="IPR037445">
    <property type="entry name" value="MAGE"/>
</dbReference>
<dbReference type="AlphaFoldDB" id="L8YDZ5"/>
<proteinExistence type="predicted"/>
<dbReference type="SMART" id="SM01373">
    <property type="entry name" value="MAGE"/>
    <property type="match status" value="1"/>
</dbReference>
<dbReference type="PANTHER" id="PTHR11736">
    <property type="entry name" value="MELANOMA-ASSOCIATED ANTIGEN MAGE ANTIGEN"/>
    <property type="match status" value="1"/>
</dbReference>
<protein>
    <submittedName>
        <fullName evidence="3">Melanoma-associated antigen 10</fullName>
    </submittedName>
</protein>
<dbReference type="Pfam" id="PF01454">
    <property type="entry name" value="MAGE"/>
    <property type="match status" value="1"/>
</dbReference>
<reference evidence="4" key="1">
    <citation type="submission" date="2012-07" db="EMBL/GenBank/DDBJ databases">
        <title>Genome of the Chinese tree shrew, a rising model animal genetically related to primates.</title>
        <authorList>
            <person name="Zhang G."/>
            <person name="Fan Y."/>
            <person name="Yao Y."/>
            <person name="Huang Z."/>
        </authorList>
    </citation>
    <scope>NUCLEOTIDE SEQUENCE [LARGE SCALE GENOMIC DNA]</scope>
</reference>
<feature type="domain" description="MAGE" evidence="2">
    <location>
        <begin position="37"/>
        <end position="236"/>
    </location>
</feature>
<sequence length="284" mass="31900">MASALFESEEGPRCQDVEGPSSSRALPEAESSLENEIEGKVVDLVHFLLHKYRVKEPTTKEEMLSSVIQNYQKYYPEIFSEASDCLLLLFGIDIKEIDPASNSYVLVTRLGLAFDKIPSVDDSMPKSGLLVIVLGVILMEGNHATEEVVWKVLNMMGVFEGIEHVICGEPRRLLTEKWVQENYLEYRQVAGSDPACYEFLWGPRAHAETSKMKVLEYLAKVYGSNPTAFPLWYEEALREEEERAQATMAIADDSTAMATQLQFLVPPAASPAPSRVRQFLRCVV</sequence>
<evidence type="ECO:0000313" key="3">
    <source>
        <dbReference type="EMBL" id="ELV13319.1"/>
    </source>
</evidence>
<dbReference type="STRING" id="246437.L8YDZ5"/>
<accession>L8YDZ5</accession>
<keyword evidence="4" id="KW-1185">Reference proteome</keyword>
<organism evidence="3 4">
    <name type="scientific">Tupaia chinensis</name>
    <name type="common">Chinese tree shrew</name>
    <name type="synonym">Tupaia belangeri chinensis</name>
    <dbReference type="NCBI Taxonomy" id="246437"/>
    <lineage>
        <taxon>Eukaryota</taxon>
        <taxon>Metazoa</taxon>
        <taxon>Chordata</taxon>
        <taxon>Craniata</taxon>
        <taxon>Vertebrata</taxon>
        <taxon>Euteleostomi</taxon>
        <taxon>Mammalia</taxon>
        <taxon>Eutheria</taxon>
        <taxon>Euarchontoglires</taxon>
        <taxon>Scandentia</taxon>
        <taxon>Tupaiidae</taxon>
        <taxon>Tupaia</taxon>
    </lineage>
</organism>